<dbReference type="AlphaFoldDB" id="K4KM51"/>
<dbReference type="EC" id="3.1.2.4" evidence="2"/>
<evidence type="ECO:0000313" key="5">
    <source>
        <dbReference type="EMBL" id="AFU99305.2"/>
    </source>
</evidence>
<dbReference type="HOGENOM" id="CLU_009834_22_1_6"/>
<dbReference type="NCBIfam" id="NF004127">
    <property type="entry name" value="PRK05617.1"/>
    <property type="match status" value="1"/>
</dbReference>
<dbReference type="STRING" id="1117647.M5M_10630"/>
<name>K4KM51_SIMAS</name>
<dbReference type="Gene3D" id="3.90.226.10">
    <property type="entry name" value="2-enoyl-CoA Hydratase, Chain A, domain 1"/>
    <property type="match status" value="1"/>
</dbReference>
<keyword evidence="3" id="KW-0378">Hydrolase</keyword>
<keyword evidence="6" id="KW-1185">Reference proteome</keyword>
<dbReference type="SUPFAM" id="SSF52096">
    <property type="entry name" value="ClpP/crotonase"/>
    <property type="match status" value="1"/>
</dbReference>
<dbReference type="InterPro" id="IPR029045">
    <property type="entry name" value="ClpP/crotonase-like_dom_sf"/>
</dbReference>
<gene>
    <name evidence="5" type="ordered locus">M5M_10630</name>
</gene>
<organism evidence="5 6">
    <name type="scientific">Simiduia agarivorans (strain DSM 21679 / JCM 13881 / BCRC 17597 / SA1)</name>
    <dbReference type="NCBI Taxonomy" id="1117647"/>
    <lineage>
        <taxon>Bacteria</taxon>
        <taxon>Pseudomonadati</taxon>
        <taxon>Pseudomonadota</taxon>
        <taxon>Gammaproteobacteria</taxon>
        <taxon>Cellvibrionales</taxon>
        <taxon>Cellvibrionaceae</taxon>
        <taxon>Simiduia</taxon>
    </lineage>
</organism>
<evidence type="ECO:0000256" key="3">
    <source>
        <dbReference type="ARBA" id="ARBA00022801"/>
    </source>
</evidence>
<dbReference type="Proteomes" id="UP000000466">
    <property type="component" value="Chromosome"/>
</dbReference>
<dbReference type="EMBL" id="CP003746">
    <property type="protein sequence ID" value="AFU99305.2"/>
    <property type="molecule type" value="Genomic_DNA"/>
</dbReference>
<evidence type="ECO:0000259" key="4">
    <source>
        <dbReference type="Pfam" id="PF16113"/>
    </source>
</evidence>
<evidence type="ECO:0000256" key="1">
    <source>
        <dbReference type="ARBA" id="ARBA00001709"/>
    </source>
</evidence>
<dbReference type="RefSeq" id="WP_016389347.1">
    <property type="nucleotide sequence ID" value="NC_018868.3"/>
</dbReference>
<protein>
    <recommendedName>
        <fullName evidence="2">3-hydroxyisobutyryl-CoA hydrolase</fullName>
        <ecNumber evidence="2">3.1.2.4</ecNumber>
    </recommendedName>
</protein>
<accession>K4KM51</accession>
<dbReference type="GO" id="GO:0005829">
    <property type="term" value="C:cytosol"/>
    <property type="evidence" value="ECO:0007669"/>
    <property type="project" value="TreeGrafter"/>
</dbReference>
<dbReference type="Pfam" id="PF16113">
    <property type="entry name" value="ECH_2"/>
    <property type="match status" value="1"/>
</dbReference>
<dbReference type="PANTHER" id="PTHR43176">
    <property type="entry name" value="3-HYDROXYISOBUTYRYL-COA HYDROLASE-RELATED"/>
    <property type="match status" value="1"/>
</dbReference>
<dbReference type="CDD" id="cd06558">
    <property type="entry name" value="crotonase-like"/>
    <property type="match status" value="1"/>
</dbReference>
<evidence type="ECO:0000313" key="6">
    <source>
        <dbReference type="Proteomes" id="UP000000466"/>
    </source>
</evidence>
<dbReference type="PANTHER" id="PTHR43176:SF3">
    <property type="entry name" value="3-HYDROXYISOBUTYRYL-COA HYDROLASE, MITOCHONDRIAL"/>
    <property type="match status" value="1"/>
</dbReference>
<proteinExistence type="predicted"/>
<dbReference type="InterPro" id="IPR032259">
    <property type="entry name" value="HIBYL-CoA-H"/>
</dbReference>
<reference evidence="5 6" key="1">
    <citation type="journal article" date="2013" name="Genome Announc.">
        <title>Complete genome sequence of Simiduia agarivorans SA1(T), a marine bacterium able to degrade a variety of polysaccharides.</title>
        <authorList>
            <person name="Lin S.Y."/>
            <person name="Shieh W.Y."/>
            <person name="Chen J.S."/>
            <person name="Tang S.L."/>
        </authorList>
    </citation>
    <scope>NUCLEOTIDE SEQUENCE [LARGE SCALE GENOMIC DNA]</scope>
    <source>
        <strain evidence="6">DSM 21679 / JCM 13881 / BCRC 17597 / SA1</strain>
    </source>
</reference>
<sequence>MSDQPVVFETRPATNGKLLGIARLNAEKSLNSLSLAMIDLLQSQLNEWEQDAQIAAVWLEGAGEKAFCAGGDVVALHAGSAAYGETLPDDSCERFFEREYRLDYHIHNYTKPLIVWGSGIVMGGGMGLLCGAPIRIVTETTRMAMPEITIGLFPDVGGSYFLSRAPGKSGLFLGITGAQFNATDARYLGFADLFVPAAEKINLQALVAESEPDTLDTVLSQFADRFAADAPAGQVEAHQAHMDAQCTGDNTLEIINRIIGYQGDDEWLSRAAKTLARGCPVTPYLVTEQLRRANGASLADVFRTELTMGVNAAKHGHFKEGVRALLIDKDRNPQWTPAAFHEVQDQHWQIFFDSPFTGEHPLTDLGASA</sequence>
<dbReference type="GO" id="GO:0006574">
    <property type="term" value="P:L-valine catabolic process"/>
    <property type="evidence" value="ECO:0007669"/>
    <property type="project" value="TreeGrafter"/>
</dbReference>
<evidence type="ECO:0000256" key="2">
    <source>
        <dbReference type="ARBA" id="ARBA00011915"/>
    </source>
</evidence>
<feature type="domain" description="Enoyl-CoA hydratase/isomerase" evidence="4">
    <location>
        <begin position="20"/>
        <end position="352"/>
    </location>
</feature>
<dbReference type="eggNOG" id="COG1024">
    <property type="taxonomic scope" value="Bacteria"/>
</dbReference>
<dbReference type="GO" id="GO:0016853">
    <property type="term" value="F:isomerase activity"/>
    <property type="evidence" value="ECO:0007669"/>
    <property type="project" value="UniProtKB-KW"/>
</dbReference>
<dbReference type="OrthoDB" id="9790967at2"/>
<dbReference type="GO" id="GO:0003860">
    <property type="term" value="F:3-hydroxyisobutyryl-CoA hydrolase activity"/>
    <property type="evidence" value="ECO:0007669"/>
    <property type="project" value="UniProtKB-EC"/>
</dbReference>
<dbReference type="InterPro" id="IPR045004">
    <property type="entry name" value="ECH_dom"/>
</dbReference>
<comment type="catalytic activity">
    <reaction evidence="1">
        <text>3-hydroxy-2-methylpropanoyl-CoA + H2O = 3-hydroxy-2-methylpropanoate + CoA + H(+)</text>
        <dbReference type="Rhea" id="RHEA:20888"/>
        <dbReference type="ChEBI" id="CHEBI:11805"/>
        <dbReference type="ChEBI" id="CHEBI:15377"/>
        <dbReference type="ChEBI" id="CHEBI:15378"/>
        <dbReference type="ChEBI" id="CHEBI:57287"/>
        <dbReference type="ChEBI" id="CHEBI:57340"/>
        <dbReference type="EC" id="3.1.2.4"/>
    </reaction>
</comment>
<dbReference type="KEGG" id="saga:M5M_10630"/>